<dbReference type="Gene3D" id="3.90.550.10">
    <property type="entry name" value="Spore Coat Polysaccharide Biosynthesis Protein SpsA, Chain A"/>
    <property type="match status" value="1"/>
</dbReference>
<accession>A0A6M8BD61</accession>
<dbReference type="Gene3D" id="2.160.10.10">
    <property type="entry name" value="Hexapeptide repeat proteins"/>
    <property type="match status" value="1"/>
</dbReference>
<sequence length="357" mass="38695">MKAIVLSGGKGTRLRPLTYTGAKQLVPVANKPILWYGLEAIAACGITEIGIIISPETGDEVKAKTGDGSQFGAQITYILQDQPAGLAHAVKIAQPFLGDAPFVMYLGDNLVEGCLDGLVDQFKTNTLDALTLLCEVPNPTAFGVAEVDKTGRILRLVEKPKVPPSNLALVGVYLFSPKIHEAIAQIQPSARGELEITDAIQKLIDLNHKVEAFKLRGWWLDTGKKDDLLEANRLILDNYLQSSIRGDVDERSQISGRVEIGEGAKIVNSTIRGPVSIGRHCHIENCFIGPYSSIADGVTLVETDLEHSVVLQQAKIVGIHQRIVDSVIGQRANLRVAPQRPKALRFMIGDDCQIDLA</sequence>
<proteinExistence type="predicted"/>
<dbReference type="PANTHER" id="PTHR42883:SF2">
    <property type="entry name" value="THYMIDYLYLTRANSFERASE"/>
    <property type="match status" value="1"/>
</dbReference>
<evidence type="ECO:0000313" key="2">
    <source>
        <dbReference type="EMBL" id="QKD82797.1"/>
    </source>
</evidence>
<dbReference type="Pfam" id="PF00483">
    <property type="entry name" value="NTP_transferase"/>
    <property type="match status" value="1"/>
</dbReference>
<keyword evidence="3" id="KW-1185">Reference proteome</keyword>
<gene>
    <name evidence="2" type="ORF">HPC62_11910</name>
</gene>
<dbReference type="InterPro" id="IPR005908">
    <property type="entry name" value="G1P_thy_trans_l"/>
</dbReference>
<dbReference type="RefSeq" id="WP_172355920.1">
    <property type="nucleotide sequence ID" value="NZ_CP053661.1"/>
</dbReference>
<dbReference type="EMBL" id="CP053661">
    <property type="protein sequence ID" value="QKD82797.1"/>
    <property type="molecule type" value="Genomic_DNA"/>
</dbReference>
<name>A0A6M8BD61_9CYAN</name>
<dbReference type="CDD" id="cd04189">
    <property type="entry name" value="G1P_TT_long"/>
    <property type="match status" value="1"/>
</dbReference>
<dbReference type="InterPro" id="IPR005835">
    <property type="entry name" value="NTP_transferase_dom"/>
</dbReference>
<dbReference type="KEGG" id="theu:HPC62_11910"/>
<reference evidence="2 3" key="1">
    <citation type="submission" date="2020-05" db="EMBL/GenBank/DDBJ databases">
        <title>Complete genome sequence of of a novel Thermoleptolyngbya strain isolated from hot springs of Ganzi, Sichuan China.</title>
        <authorList>
            <person name="Tang J."/>
            <person name="Daroch M."/>
            <person name="Li L."/>
            <person name="Waleron K."/>
            <person name="Waleron M."/>
            <person name="Waleron M."/>
        </authorList>
    </citation>
    <scope>NUCLEOTIDE SEQUENCE [LARGE SCALE GENOMIC DNA]</scope>
    <source>
        <strain evidence="2 3">PKUAC-SCTA183</strain>
    </source>
</reference>
<dbReference type="InterPro" id="IPR029044">
    <property type="entry name" value="Nucleotide-diphossugar_trans"/>
</dbReference>
<evidence type="ECO:0000313" key="3">
    <source>
        <dbReference type="Proteomes" id="UP000505210"/>
    </source>
</evidence>
<dbReference type="SUPFAM" id="SSF53448">
    <property type="entry name" value="Nucleotide-diphospho-sugar transferases"/>
    <property type="match status" value="1"/>
</dbReference>
<feature type="domain" description="Nucleotidyl transferase" evidence="1">
    <location>
        <begin position="2"/>
        <end position="237"/>
    </location>
</feature>
<dbReference type="NCBIfam" id="TIGR01208">
    <property type="entry name" value="rmlA_long"/>
    <property type="match status" value="1"/>
</dbReference>
<dbReference type="EC" id="2.7.7.24" evidence="2"/>
<keyword evidence="2" id="KW-0808">Transferase</keyword>
<dbReference type="GO" id="GO:0008879">
    <property type="term" value="F:glucose-1-phosphate thymidylyltransferase activity"/>
    <property type="evidence" value="ECO:0007669"/>
    <property type="project" value="UniProtKB-EC"/>
</dbReference>
<dbReference type="AlphaFoldDB" id="A0A6M8BD61"/>
<evidence type="ECO:0000259" key="1">
    <source>
        <dbReference type="Pfam" id="PF00483"/>
    </source>
</evidence>
<protein>
    <submittedName>
        <fullName evidence="2">Glucose-1-phosphate thymidylyltransferase</fullName>
        <ecNumber evidence="2">2.7.7.24</ecNumber>
    </submittedName>
</protein>
<organism evidence="2 3">
    <name type="scientific">Thermoleptolyngbya sichuanensis A183</name>
    <dbReference type="NCBI Taxonomy" id="2737172"/>
    <lineage>
        <taxon>Bacteria</taxon>
        <taxon>Bacillati</taxon>
        <taxon>Cyanobacteriota</taxon>
        <taxon>Cyanophyceae</taxon>
        <taxon>Oculatellales</taxon>
        <taxon>Oculatellaceae</taxon>
        <taxon>Thermoleptolyngbya</taxon>
        <taxon>Thermoleptolyngbya sichuanensis</taxon>
    </lineage>
</organism>
<keyword evidence="2" id="KW-0548">Nucleotidyltransferase</keyword>
<dbReference type="PANTHER" id="PTHR42883">
    <property type="entry name" value="GLUCOSE-1-PHOSPHATE THYMIDYLTRANSFERASE"/>
    <property type="match status" value="1"/>
</dbReference>
<dbReference type="Proteomes" id="UP000505210">
    <property type="component" value="Chromosome"/>
</dbReference>